<proteinExistence type="predicted"/>
<gene>
    <name evidence="2" type="ORF">E1B00_03540</name>
</gene>
<dbReference type="SUPFAM" id="SSF52129">
    <property type="entry name" value="Caspase-like"/>
    <property type="match status" value="1"/>
</dbReference>
<dbReference type="Pfam" id="PF01650">
    <property type="entry name" value="Peptidase_C13"/>
    <property type="match status" value="1"/>
</dbReference>
<evidence type="ECO:0000313" key="3">
    <source>
        <dbReference type="Proteomes" id="UP000305760"/>
    </source>
</evidence>
<dbReference type="OrthoDB" id="345222at2"/>
<evidence type="ECO:0000256" key="1">
    <source>
        <dbReference type="SAM" id="MobiDB-lite"/>
    </source>
</evidence>
<dbReference type="GO" id="GO:0008233">
    <property type="term" value="F:peptidase activity"/>
    <property type="evidence" value="ECO:0007669"/>
    <property type="project" value="InterPro"/>
</dbReference>
<keyword evidence="3" id="KW-1185">Reference proteome</keyword>
<name>A0A5C4RUF3_9GAMM</name>
<dbReference type="EMBL" id="SMDR01000001">
    <property type="protein sequence ID" value="TNJ34866.1"/>
    <property type="molecule type" value="Genomic_DNA"/>
</dbReference>
<comment type="caution">
    <text evidence="2">The sequence shown here is derived from an EMBL/GenBank/DDBJ whole genome shotgun (WGS) entry which is preliminary data.</text>
</comment>
<feature type="region of interest" description="Disordered" evidence="1">
    <location>
        <begin position="279"/>
        <end position="312"/>
    </location>
</feature>
<organism evidence="2 3">
    <name type="scientific">Arenimonas terrae</name>
    <dbReference type="NCBI Taxonomy" id="2546226"/>
    <lineage>
        <taxon>Bacteria</taxon>
        <taxon>Pseudomonadati</taxon>
        <taxon>Pseudomonadota</taxon>
        <taxon>Gammaproteobacteria</taxon>
        <taxon>Lysobacterales</taxon>
        <taxon>Lysobacteraceae</taxon>
        <taxon>Arenimonas</taxon>
    </lineage>
</organism>
<reference evidence="2 3" key="1">
    <citation type="submission" date="2019-03" db="EMBL/GenBank/DDBJ databases">
        <title>Arenimonas daejeonensis sp. nov., isolated from compost.</title>
        <authorList>
            <person name="Jeon C.O."/>
        </authorList>
    </citation>
    <scope>NUCLEOTIDE SEQUENCE [LARGE SCALE GENOMIC DNA]</scope>
    <source>
        <strain evidence="2 3">R29</strain>
    </source>
</reference>
<evidence type="ECO:0000313" key="2">
    <source>
        <dbReference type="EMBL" id="TNJ34866.1"/>
    </source>
</evidence>
<protein>
    <submittedName>
        <fullName evidence="2">Peptidase C13</fullName>
    </submittedName>
</protein>
<dbReference type="RefSeq" id="WP_139445779.1">
    <property type="nucleotide sequence ID" value="NZ_SMDR01000001.1"/>
</dbReference>
<dbReference type="InterPro" id="IPR001096">
    <property type="entry name" value="Peptidase_C13"/>
</dbReference>
<dbReference type="Proteomes" id="UP000305760">
    <property type="component" value="Unassembled WGS sequence"/>
</dbReference>
<accession>A0A5C4RUF3</accession>
<dbReference type="InterPro" id="IPR029030">
    <property type="entry name" value="Caspase-like_dom_sf"/>
</dbReference>
<dbReference type="AlphaFoldDB" id="A0A5C4RUF3"/>
<sequence>MAGFALGLCLAAGCGAKDIDKAAPQPQKNDASTTRQALLARDIAALAPQRPGHRDLYVLAVAGDGTEQVFRNEVLHLENLATRRLDAPGRVLVLANHPQDSLQRPLPLADPGSLRTALAGLGDAMDPDEDVLLLYLTSHGTEDHRFLLRQPKRGDRLLTPRQLREALDASGIRHRVVVISACYSGGFMRELDDPDTLLLMAARRDRPSFGCGNDSVATYFGRAWLVDGLNATVDFALAFEQARAAIEKREKAEGLLPSRPQIQRGERIDATLAAWRAGFTPGPPLPYPHAEPEAAGEKLIPPRLPAGKSGSR</sequence>
<dbReference type="Gene3D" id="3.40.50.1460">
    <property type="match status" value="1"/>
</dbReference>
<dbReference type="GO" id="GO:0006508">
    <property type="term" value="P:proteolysis"/>
    <property type="evidence" value="ECO:0007669"/>
    <property type="project" value="InterPro"/>
</dbReference>